<dbReference type="GO" id="GO:0016887">
    <property type="term" value="F:ATP hydrolysis activity"/>
    <property type="evidence" value="ECO:0007669"/>
    <property type="project" value="InterPro"/>
</dbReference>
<dbReference type="FunFam" id="3.40.50.300:FF:000011">
    <property type="entry name" value="Putative ABC transporter ATP-binding component"/>
    <property type="match status" value="1"/>
</dbReference>
<evidence type="ECO:0000313" key="8">
    <source>
        <dbReference type="EMBL" id="TMM56945.1"/>
    </source>
</evidence>
<name>A0A5S3QHD3_9FLAO</name>
<dbReference type="CDD" id="cd03221">
    <property type="entry name" value="ABCF_EF-3"/>
    <property type="match status" value="2"/>
</dbReference>
<keyword evidence="1" id="KW-0677">Repeat</keyword>
<dbReference type="SMART" id="SM00382">
    <property type="entry name" value="AAA"/>
    <property type="match status" value="1"/>
</dbReference>
<dbReference type="Pfam" id="PF00005">
    <property type="entry name" value="ABC_tran"/>
    <property type="match status" value="2"/>
</dbReference>
<keyword evidence="3 8" id="KW-0067">ATP-binding</keyword>
<accession>A0A5S3QHD3</accession>
<feature type="domain" description="ABC transporter" evidence="7">
    <location>
        <begin position="2"/>
        <end position="250"/>
    </location>
</feature>
<organism evidence="8 9">
    <name type="scientific">Maribacter algarum</name>
    <name type="common">ex Zhang et al. 2020</name>
    <dbReference type="NCBI Taxonomy" id="2578118"/>
    <lineage>
        <taxon>Bacteria</taxon>
        <taxon>Pseudomonadati</taxon>
        <taxon>Bacteroidota</taxon>
        <taxon>Flavobacteriia</taxon>
        <taxon>Flavobacteriales</taxon>
        <taxon>Flavobacteriaceae</taxon>
        <taxon>Maribacter</taxon>
    </lineage>
</organism>
<evidence type="ECO:0000259" key="7">
    <source>
        <dbReference type="PROSITE" id="PS50893"/>
    </source>
</evidence>
<reference evidence="8 9" key="1">
    <citation type="submission" date="2019-05" db="EMBL/GenBank/DDBJ databases">
        <authorList>
            <person name="Zhang J.-Y."/>
            <person name="Feg X."/>
            <person name="Du Z.-J."/>
        </authorList>
    </citation>
    <scope>NUCLEOTIDE SEQUENCE [LARGE SCALE GENOMIC DNA]</scope>
    <source>
        <strain evidence="8 9">RZ26</strain>
    </source>
</reference>
<dbReference type="InterPro" id="IPR003439">
    <property type="entry name" value="ABC_transporter-like_ATP-bd"/>
</dbReference>
<dbReference type="InterPro" id="IPR027417">
    <property type="entry name" value="P-loop_NTPase"/>
</dbReference>
<evidence type="ECO:0000256" key="3">
    <source>
        <dbReference type="ARBA" id="ARBA00022840"/>
    </source>
</evidence>
<dbReference type="InterPro" id="IPR051309">
    <property type="entry name" value="ABCF_ATPase"/>
</dbReference>
<dbReference type="SUPFAM" id="SSF52540">
    <property type="entry name" value="P-loop containing nucleoside triphosphate hydrolases"/>
    <property type="match status" value="2"/>
</dbReference>
<evidence type="ECO:0000256" key="4">
    <source>
        <dbReference type="ARBA" id="ARBA00061551"/>
    </source>
</evidence>
<comment type="similarity">
    <text evidence="4">Belongs to the ABC transporter superfamily. ABCF family. YbiT subfamily.</text>
</comment>
<dbReference type="OrthoDB" id="1521973at2"/>
<evidence type="ECO:0000256" key="1">
    <source>
        <dbReference type="ARBA" id="ARBA00022737"/>
    </source>
</evidence>
<sequence>MLSVSNLSVQFGKRVLFDEVNVAFTQGNCYGVIGANGAGKSTFLKILAGKQDPTSGHVHLEPGKRMSILEQEHNAYDDTPVLETVVMGNKPLYALKTEIDSLYADYNDENADKIGELQVQFEEMDGWNADSSAAALLSNLGITEDLHFTTMAEMDSKLKVRVLLAQALFGNPDVLIMDEPTNDLDYETISWLENFLANYDNTVIVVSHDRHFLDAVCTHISDIDFGKMNHYSGNYTFWYESSQLAARQRAQQNKKAEEKAKELQEFIARFSANVAKSKQATSRKKMLSKLKIDDIKPSSRRYPAIIFEREREAGDQILNVENLSASSEDGDLLFKKVDINLAKGDKVAIISRDSRATSAFYEIINGNKKADSGKFQWGVTTNQSYLPADNSDFFTQNINLVDWLRQWAKTEEEREEVHIRGFLGKMLFSGEEALKNCTVLSGGEKIRCMLSRMMMLRANVVMLDEPTNHLDLESITAFNNSLKNFKGTVMFTTHDHEFAQTVADRIIELTPKGNIDRYLTFDEYMSDQTIKEQRMRMYAINA</sequence>
<dbReference type="Pfam" id="PF12848">
    <property type="entry name" value="ABC_tran_Xtn"/>
    <property type="match status" value="1"/>
</dbReference>
<keyword evidence="2" id="KW-0547">Nucleotide-binding</keyword>
<dbReference type="Proteomes" id="UP000310314">
    <property type="component" value="Unassembled WGS sequence"/>
</dbReference>
<dbReference type="Gene3D" id="3.40.50.300">
    <property type="entry name" value="P-loop containing nucleotide triphosphate hydrolases"/>
    <property type="match status" value="2"/>
</dbReference>
<gene>
    <name evidence="8" type="ORF">FEE95_10645</name>
</gene>
<dbReference type="AlphaFoldDB" id="A0A5S3QHD3"/>
<protein>
    <recommendedName>
        <fullName evidence="5">Probable ATP-binding protein YbiT</fullName>
    </recommendedName>
</protein>
<feature type="domain" description="ABC transporter" evidence="7">
    <location>
        <begin position="318"/>
        <end position="537"/>
    </location>
</feature>
<keyword evidence="9" id="KW-1185">Reference proteome</keyword>
<dbReference type="PANTHER" id="PTHR42855">
    <property type="entry name" value="ABC TRANSPORTER ATP-BINDING SUBUNIT"/>
    <property type="match status" value="1"/>
</dbReference>
<evidence type="ECO:0000313" key="9">
    <source>
        <dbReference type="Proteomes" id="UP000310314"/>
    </source>
</evidence>
<feature type="coiled-coil region" evidence="6">
    <location>
        <begin position="246"/>
        <end position="273"/>
    </location>
</feature>
<evidence type="ECO:0000256" key="6">
    <source>
        <dbReference type="SAM" id="Coils"/>
    </source>
</evidence>
<dbReference type="InterPro" id="IPR032781">
    <property type="entry name" value="ABC_tran_Xtn"/>
</dbReference>
<dbReference type="RefSeq" id="WP_138657929.1">
    <property type="nucleotide sequence ID" value="NZ_VATY01000002.1"/>
</dbReference>
<dbReference type="PROSITE" id="PS50893">
    <property type="entry name" value="ABC_TRANSPORTER_2"/>
    <property type="match status" value="2"/>
</dbReference>
<dbReference type="InterPro" id="IPR003593">
    <property type="entry name" value="AAA+_ATPase"/>
</dbReference>
<dbReference type="FunFam" id="3.40.50.300:FF:000070">
    <property type="entry name" value="Putative ABC transporter ATP-binding component"/>
    <property type="match status" value="1"/>
</dbReference>
<dbReference type="EMBL" id="VATY01000002">
    <property type="protein sequence ID" value="TMM56945.1"/>
    <property type="molecule type" value="Genomic_DNA"/>
</dbReference>
<dbReference type="PANTHER" id="PTHR42855:SF2">
    <property type="entry name" value="DRUG RESISTANCE ABC TRANSPORTER,ATP-BINDING PROTEIN"/>
    <property type="match status" value="1"/>
</dbReference>
<proteinExistence type="inferred from homology"/>
<dbReference type="GO" id="GO:0005524">
    <property type="term" value="F:ATP binding"/>
    <property type="evidence" value="ECO:0007669"/>
    <property type="project" value="UniProtKB-KW"/>
</dbReference>
<evidence type="ECO:0000256" key="2">
    <source>
        <dbReference type="ARBA" id="ARBA00022741"/>
    </source>
</evidence>
<keyword evidence="6" id="KW-0175">Coiled coil</keyword>
<evidence type="ECO:0000256" key="5">
    <source>
        <dbReference type="ARBA" id="ARBA00074044"/>
    </source>
</evidence>
<comment type="caution">
    <text evidence="8">The sequence shown here is derived from an EMBL/GenBank/DDBJ whole genome shotgun (WGS) entry which is preliminary data.</text>
</comment>